<dbReference type="PANTHER" id="PTHR47683:SF3">
    <property type="entry name" value="RIBOSOMAL LARGE SUBUNIT PSEUDOURIDINE SYNTHASE B"/>
    <property type="match status" value="1"/>
</dbReference>
<dbReference type="Proteomes" id="UP001642484">
    <property type="component" value="Unassembled WGS sequence"/>
</dbReference>
<dbReference type="PANTHER" id="PTHR47683">
    <property type="entry name" value="PSEUDOURIDINE SYNTHASE FAMILY PROTEIN-RELATED"/>
    <property type="match status" value="1"/>
</dbReference>
<dbReference type="EMBL" id="CAXAMN010004313">
    <property type="protein sequence ID" value="CAK9008568.1"/>
    <property type="molecule type" value="Genomic_DNA"/>
</dbReference>
<dbReference type="CDD" id="cd00165">
    <property type="entry name" value="S4"/>
    <property type="match status" value="1"/>
</dbReference>
<keyword evidence="2" id="KW-0694">RNA-binding</keyword>
<dbReference type="InterPro" id="IPR020103">
    <property type="entry name" value="PsdUridine_synth_cat_dom_sf"/>
</dbReference>
<comment type="caution">
    <text evidence="4">The sequence shown here is derived from an EMBL/GenBank/DDBJ whole genome shotgun (WGS) entry which is preliminary data.</text>
</comment>
<evidence type="ECO:0000256" key="2">
    <source>
        <dbReference type="PROSITE-ProRule" id="PRU00182"/>
    </source>
</evidence>
<dbReference type="PROSITE" id="PS50889">
    <property type="entry name" value="S4"/>
    <property type="match status" value="1"/>
</dbReference>
<sequence length="331" mass="37302">MSGGMKQMQMLVTRFERLSRRISLAGLLSNHQAVQAISQGRVKVDGQLASSNFKVFQEAHVTLDGVNVPPPEPEPKLWAMFKPRKVLCENLEREDARTIRAKMRRWYEKEINRAGQALAVGLEEESLKDRHWVIVTGLAYAFDGLVLLTNDGIFAETLASAESNILSAFDCKIQGDPPVEVLHKWRTGARAAGVNYGRVFCTVQKRTGATYRMRVRYVESPDRPIDMLLDAHRMRIQTVRRYAFGPYVLSDVPEDNVIRVPIHKSIRHLLPVADMRQTLVPVHGAMLEAPAMHLAVRRVSQPLVPASFSAVFVLSMFARHVLLSSWRSVSP</sequence>
<protein>
    <recommendedName>
        <fullName evidence="3">RNA-binding S4 domain-containing protein</fullName>
    </recommendedName>
</protein>
<organism evidence="4 5">
    <name type="scientific">Durusdinium trenchii</name>
    <dbReference type="NCBI Taxonomy" id="1381693"/>
    <lineage>
        <taxon>Eukaryota</taxon>
        <taxon>Sar</taxon>
        <taxon>Alveolata</taxon>
        <taxon>Dinophyceae</taxon>
        <taxon>Suessiales</taxon>
        <taxon>Symbiodiniaceae</taxon>
        <taxon>Durusdinium</taxon>
    </lineage>
</organism>
<dbReference type="InterPro" id="IPR036986">
    <property type="entry name" value="S4_RNA-bd_sf"/>
</dbReference>
<dbReference type="SMART" id="SM00363">
    <property type="entry name" value="S4"/>
    <property type="match status" value="1"/>
</dbReference>
<dbReference type="InterPro" id="IPR042092">
    <property type="entry name" value="PsdUridine_s_RsuA/RluB/E/F_cat"/>
</dbReference>
<proteinExistence type="predicted"/>
<dbReference type="InterPro" id="IPR020094">
    <property type="entry name" value="TruA/RsuA/RluB/E/F_N"/>
</dbReference>
<dbReference type="Gene3D" id="3.30.70.580">
    <property type="entry name" value="Pseudouridine synthase I, catalytic domain, N-terminal subdomain"/>
    <property type="match status" value="1"/>
</dbReference>
<dbReference type="Gene3D" id="3.30.70.1560">
    <property type="entry name" value="Alpha-L RNA-binding motif"/>
    <property type="match status" value="1"/>
</dbReference>
<keyword evidence="5" id="KW-1185">Reference proteome</keyword>
<evidence type="ECO:0000313" key="4">
    <source>
        <dbReference type="EMBL" id="CAK9008568.1"/>
    </source>
</evidence>
<evidence type="ECO:0000313" key="5">
    <source>
        <dbReference type="Proteomes" id="UP001642484"/>
    </source>
</evidence>
<dbReference type="InterPro" id="IPR002942">
    <property type="entry name" value="S4_RNA-bd"/>
</dbReference>
<evidence type="ECO:0000256" key="1">
    <source>
        <dbReference type="ARBA" id="ARBA00023235"/>
    </source>
</evidence>
<dbReference type="SUPFAM" id="SSF55120">
    <property type="entry name" value="Pseudouridine synthase"/>
    <property type="match status" value="1"/>
</dbReference>
<reference evidence="4 5" key="1">
    <citation type="submission" date="2024-02" db="EMBL/GenBank/DDBJ databases">
        <authorList>
            <person name="Chen Y."/>
            <person name="Shah S."/>
            <person name="Dougan E. K."/>
            <person name="Thang M."/>
            <person name="Chan C."/>
        </authorList>
    </citation>
    <scope>NUCLEOTIDE SEQUENCE [LARGE SCALE GENOMIC DNA]</scope>
</reference>
<keyword evidence="1" id="KW-0413">Isomerase</keyword>
<name>A0ABP0J2N6_9DINO</name>
<feature type="domain" description="RNA-binding S4" evidence="3">
    <location>
        <begin position="16"/>
        <end position="75"/>
    </location>
</feature>
<accession>A0ABP0J2N6</accession>
<dbReference type="SUPFAM" id="SSF55174">
    <property type="entry name" value="Alpha-L RNA-binding motif"/>
    <property type="match status" value="1"/>
</dbReference>
<dbReference type="InterPro" id="IPR050343">
    <property type="entry name" value="RsuA_PseudoU_synthase"/>
</dbReference>
<dbReference type="Gene3D" id="3.10.290.10">
    <property type="entry name" value="RNA-binding S4 domain"/>
    <property type="match status" value="1"/>
</dbReference>
<gene>
    <name evidence="4" type="ORF">CCMP2556_LOCUS9301</name>
</gene>
<evidence type="ECO:0000259" key="3">
    <source>
        <dbReference type="SMART" id="SM00363"/>
    </source>
</evidence>